<proteinExistence type="predicted"/>
<protein>
    <submittedName>
        <fullName evidence="1">Uncharacterized protein</fullName>
    </submittedName>
</protein>
<feature type="non-terminal residue" evidence="1">
    <location>
        <position position="164"/>
    </location>
</feature>
<sequence>MLSVAPFYKNKAAAIPFKEDYGIKPKHTTGWDSGGFQFLMGKLDIGDPEMLPCGMQVPSSAQETIDIYKRVGVKKTDYPIQLDLPPRYDQTPDVRKQLITRSVGYYYEMAAVIPQTVPVIHGWTMDEMKYNLELINDPDKAEVAVGTFLSEMRGVWTMGNMNPH</sequence>
<gene>
    <name evidence="1" type="ORF">S01H1_53665</name>
</gene>
<organism evidence="1">
    <name type="scientific">marine sediment metagenome</name>
    <dbReference type="NCBI Taxonomy" id="412755"/>
    <lineage>
        <taxon>unclassified sequences</taxon>
        <taxon>metagenomes</taxon>
        <taxon>ecological metagenomes</taxon>
    </lineage>
</organism>
<evidence type="ECO:0000313" key="1">
    <source>
        <dbReference type="EMBL" id="GAG25858.1"/>
    </source>
</evidence>
<dbReference type="AlphaFoldDB" id="X0WMV5"/>
<comment type="caution">
    <text evidence="1">The sequence shown here is derived from an EMBL/GenBank/DDBJ whole genome shotgun (WGS) entry which is preliminary data.</text>
</comment>
<name>X0WMV5_9ZZZZ</name>
<reference evidence="1" key="1">
    <citation type="journal article" date="2014" name="Front. Microbiol.">
        <title>High frequency of phylogenetically diverse reductive dehalogenase-homologous genes in deep subseafloor sedimentary metagenomes.</title>
        <authorList>
            <person name="Kawai M."/>
            <person name="Futagami T."/>
            <person name="Toyoda A."/>
            <person name="Takaki Y."/>
            <person name="Nishi S."/>
            <person name="Hori S."/>
            <person name="Arai W."/>
            <person name="Tsubouchi T."/>
            <person name="Morono Y."/>
            <person name="Uchiyama I."/>
            <person name="Ito T."/>
            <person name="Fujiyama A."/>
            <person name="Inagaki F."/>
            <person name="Takami H."/>
        </authorList>
    </citation>
    <scope>NUCLEOTIDE SEQUENCE</scope>
    <source>
        <strain evidence="1">Expedition CK06-06</strain>
    </source>
</reference>
<dbReference type="EMBL" id="BARS01034763">
    <property type="protein sequence ID" value="GAG25858.1"/>
    <property type="molecule type" value="Genomic_DNA"/>
</dbReference>
<accession>X0WMV5</accession>